<dbReference type="InterPro" id="IPR001304">
    <property type="entry name" value="C-type_lectin-like"/>
</dbReference>
<dbReference type="OMA" id="RAYVCEY"/>
<dbReference type="OrthoDB" id="6236007at2759"/>
<evidence type="ECO:0000313" key="6">
    <source>
        <dbReference type="RefSeq" id="XP_035673998.1"/>
    </source>
</evidence>
<keyword evidence="2" id="KW-0732">Signal</keyword>
<keyword evidence="1" id="KW-1015">Disulfide bond</keyword>
<dbReference type="InterPro" id="IPR000867">
    <property type="entry name" value="IGFBP-like"/>
</dbReference>
<keyword evidence="5" id="KW-1185">Reference proteome</keyword>
<dbReference type="PANTHER" id="PTHR22801">
    <property type="entry name" value="LITHOSTATHINE"/>
    <property type="match status" value="1"/>
</dbReference>
<dbReference type="CDD" id="cd00037">
    <property type="entry name" value="CLECT"/>
    <property type="match status" value="1"/>
</dbReference>
<evidence type="ECO:0000313" key="5">
    <source>
        <dbReference type="Proteomes" id="UP000001554"/>
    </source>
</evidence>
<evidence type="ECO:0000259" key="4">
    <source>
        <dbReference type="PROSITE" id="PS51323"/>
    </source>
</evidence>
<dbReference type="SMART" id="SM00034">
    <property type="entry name" value="CLECT"/>
    <property type="match status" value="1"/>
</dbReference>
<reference evidence="5" key="2">
    <citation type="journal article" date="2020" name="Nat. Ecol. Evol.">
        <title>Deeply conserved synteny resolves early events in vertebrate evolution.</title>
        <authorList>
            <person name="Simakov O."/>
            <person name="Marletaz F."/>
            <person name="Yue J.X."/>
            <person name="O'Connell B."/>
            <person name="Jenkins J."/>
            <person name="Brandt A."/>
            <person name="Calef R."/>
            <person name="Tung C.H."/>
            <person name="Huang T.K."/>
            <person name="Schmutz J."/>
            <person name="Satoh N."/>
            <person name="Yu J.K."/>
            <person name="Putnam N.H."/>
            <person name="Green R.E."/>
            <person name="Rokhsar D.S."/>
        </authorList>
    </citation>
    <scope>NUCLEOTIDE SEQUENCE [LARGE SCALE GENOMIC DNA]</scope>
    <source>
        <strain evidence="5">S238N-H82</strain>
    </source>
</reference>
<dbReference type="InterPro" id="IPR002919">
    <property type="entry name" value="TIL_dom"/>
</dbReference>
<dbReference type="SUPFAM" id="SSF57184">
    <property type="entry name" value="Growth factor receptor domain"/>
    <property type="match status" value="1"/>
</dbReference>
<dbReference type="SUPFAM" id="SSF57567">
    <property type="entry name" value="Serine protease inhibitors"/>
    <property type="match status" value="1"/>
</dbReference>
<dbReference type="InterPro" id="IPR016187">
    <property type="entry name" value="CTDL_fold"/>
</dbReference>
<dbReference type="RefSeq" id="XP_035673998.1">
    <property type="nucleotide sequence ID" value="XM_035818105.1"/>
</dbReference>
<dbReference type="InterPro" id="IPR050801">
    <property type="entry name" value="Ca-Dep_Lectins_ImmuneDev"/>
</dbReference>
<sequence length="398" mass="43621">MGALLGWLLLLAAVGRVAALSCLPCDPSSCPPPPSCPADVVKDVCGCCDACAKVAGETCGGPWSISGTCSSGLTCDKDPNDFNADGVCVVQKCPPGSHWSECGSACPPKCGDEPLFCTLQCVARCVCDDRTHVWHNGVCIPRDSCPGHFCEYNGERYEVGESWGVRETVGKNCLCDGRGERCLFVDCSRGAEHYLTEEGVWDCRPVPTLCPPGVDVVNCFADPCQVTKCPAYPAATCRSNYCGGCNAVFFDANGNKVNCNAYGGCPRGYTKPWAASRRRSLCYRFERKPASYSQAEFRCRADGGRLVTIRSFLVQFRVSILTFLKIHSGVWIGLSDRGRAGRLVWSDGVKYDRRQYSHWSPRIRNIPGDNCVYLSRGLYRWQRGRCTSRRAYVCEYAP</sequence>
<reference evidence="6" key="1">
    <citation type="journal article" date="2016" name="Genome Biol. Evol.">
        <title>Conserved non-coding elements in the most distant genera of cephalochordates: the Goldilocks principle.</title>
        <authorList>
            <person name="Yue J.X."/>
            <person name="Kozmikova I."/>
            <person name="Ono H."/>
            <person name="Nossa C.W."/>
            <person name="Kozmik Z."/>
            <person name="Putnam N.H."/>
            <person name="Yu J.K."/>
            <person name="Holland L.Z."/>
        </authorList>
    </citation>
    <scope>NUCLEOTIDE SEQUENCE</scope>
</reference>
<feature type="chain" id="PRO_5039919458" evidence="2">
    <location>
        <begin position="20"/>
        <end position="398"/>
    </location>
</feature>
<dbReference type="InterPro" id="IPR018378">
    <property type="entry name" value="C-type_lectin_CS"/>
</dbReference>
<dbReference type="AlphaFoldDB" id="A0A9J7L140"/>
<dbReference type="SMART" id="SM00121">
    <property type="entry name" value="IB"/>
    <property type="match status" value="1"/>
</dbReference>
<dbReference type="Pfam" id="PF00219">
    <property type="entry name" value="IGFBP"/>
    <property type="match status" value="1"/>
</dbReference>
<dbReference type="Pfam" id="PF01826">
    <property type="entry name" value="TIL"/>
    <property type="match status" value="1"/>
</dbReference>
<dbReference type="PANTHER" id="PTHR22801:SF63">
    <property type="entry name" value="C-TYPE LECTIN DOMAIN-CONTAINING PROTEIN"/>
    <property type="match status" value="1"/>
</dbReference>
<proteinExistence type="predicted"/>
<dbReference type="InterPro" id="IPR036084">
    <property type="entry name" value="Ser_inhib-like_sf"/>
</dbReference>
<evidence type="ECO:0000256" key="2">
    <source>
        <dbReference type="SAM" id="SignalP"/>
    </source>
</evidence>
<dbReference type="Gene3D" id="2.10.25.10">
    <property type="entry name" value="Laminin"/>
    <property type="match status" value="1"/>
</dbReference>
<accession>A0A9J7L140</accession>
<dbReference type="GeneID" id="118414219"/>
<dbReference type="Gene3D" id="4.10.40.20">
    <property type="match status" value="1"/>
</dbReference>
<feature type="domain" description="C-type lectin" evidence="3">
    <location>
        <begin position="278"/>
        <end position="395"/>
    </location>
</feature>
<dbReference type="InterPro" id="IPR009030">
    <property type="entry name" value="Growth_fac_rcpt_cys_sf"/>
</dbReference>
<dbReference type="PROSITE" id="PS50041">
    <property type="entry name" value="C_TYPE_LECTIN_2"/>
    <property type="match status" value="1"/>
</dbReference>
<dbReference type="Pfam" id="PF00059">
    <property type="entry name" value="Lectin_C"/>
    <property type="match status" value="1"/>
</dbReference>
<gene>
    <name evidence="6" type="primary">LOC118414219</name>
</gene>
<dbReference type="SUPFAM" id="SSF56436">
    <property type="entry name" value="C-type lectin-like"/>
    <property type="match status" value="1"/>
</dbReference>
<dbReference type="Proteomes" id="UP000001554">
    <property type="component" value="Chromosome 4"/>
</dbReference>
<organism evidence="5 6">
    <name type="scientific">Branchiostoma floridae</name>
    <name type="common">Florida lancelet</name>
    <name type="synonym">Amphioxus</name>
    <dbReference type="NCBI Taxonomy" id="7739"/>
    <lineage>
        <taxon>Eukaryota</taxon>
        <taxon>Metazoa</taxon>
        <taxon>Chordata</taxon>
        <taxon>Cephalochordata</taxon>
        <taxon>Leptocardii</taxon>
        <taxon>Amphioxiformes</taxon>
        <taxon>Branchiostomatidae</taxon>
        <taxon>Branchiostoma</taxon>
    </lineage>
</organism>
<dbReference type="PROSITE" id="PS51323">
    <property type="entry name" value="IGFBP_N_2"/>
    <property type="match status" value="1"/>
</dbReference>
<dbReference type="InterPro" id="IPR016186">
    <property type="entry name" value="C-type_lectin-like/link_sf"/>
</dbReference>
<dbReference type="PROSITE" id="PS00615">
    <property type="entry name" value="C_TYPE_LECTIN_1"/>
    <property type="match status" value="1"/>
</dbReference>
<dbReference type="Gene3D" id="3.10.100.10">
    <property type="entry name" value="Mannose-Binding Protein A, subunit A"/>
    <property type="match status" value="1"/>
</dbReference>
<dbReference type="KEGG" id="bfo:118414219"/>
<name>A0A9J7L140_BRAFL</name>
<evidence type="ECO:0000259" key="3">
    <source>
        <dbReference type="PROSITE" id="PS50041"/>
    </source>
</evidence>
<dbReference type="GO" id="GO:0005576">
    <property type="term" value="C:extracellular region"/>
    <property type="evidence" value="ECO:0007669"/>
    <property type="project" value="InterPro"/>
</dbReference>
<protein>
    <submittedName>
        <fullName evidence="6">Zonadhesin-like</fullName>
    </submittedName>
</protein>
<evidence type="ECO:0000256" key="1">
    <source>
        <dbReference type="ARBA" id="ARBA00023157"/>
    </source>
</evidence>
<feature type="signal peptide" evidence="2">
    <location>
        <begin position="1"/>
        <end position="19"/>
    </location>
</feature>
<dbReference type="CDD" id="cd19941">
    <property type="entry name" value="TIL"/>
    <property type="match status" value="1"/>
</dbReference>
<feature type="domain" description="IGFBP N-terminal" evidence="4">
    <location>
        <begin position="18"/>
        <end position="91"/>
    </location>
</feature>
<reference evidence="6" key="3">
    <citation type="submission" date="2025-08" db="UniProtKB">
        <authorList>
            <consortium name="RefSeq"/>
        </authorList>
    </citation>
    <scope>IDENTIFICATION</scope>
</reference>